<organism evidence="2 3">
    <name type="scientific">Gnomoniopsis smithogilvyi</name>
    <dbReference type="NCBI Taxonomy" id="1191159"/>
    <lineage>
        <taxon>Eukaryota</taxon>
        <taxon>Fungi</taxon>
        <taxon>Dikarya</taxon>
        <taxon>Ascomycota</taxon>
        <taxon>Pezizomycotina</taxon>
        <taxon>Sordariomycetes</taxon>
        <taxon>Sordariomycetidae</taxon>
        <taxon>Diaporthales</taxon>
        <taxon>Gnomoniaceae</taxon>
        <taxon>Gnomoniopsis</taxon>
    </lineage>
</organism>
<accession>A0A9W8YY65</accession>
<name>A0A9W8YY65_9PEZI</name>
<proteinExistence type="predicted"/>
<dbReference type="Proteomes" id="UP001140453">
    <property type="component" value="Unassembled WGS sequence"/>
</dbReference>
<sequence>MRVRAPVVAQQPVRPYFSALERLQFAQEAGDVDRIFQHYNKSHDTKHRKHRPAHSSPETLTAVPDLRDLRDSCLTAESDSSWVLQVQEKVSKADLTREEQVNLIKHLRASVILEAATEAFSKAVRSHDTSLTLTPEIDHSSATLSSRRGSLDSMASAMGHQLETNSKDPMRQSLYDSFRWLDEEEDLDLGLDLDEYHANLREDVPQTNKSRRPSFRRHLSISKLPFGRSSMTASRPASKDAPASPTFERPPPSISTQRRLSRTLSVINPSRHFQVEPTPTIDPSAAHYQDPEARQKLRAYLASPSKFDEAVQYGFPATDSAPRPSTSDIMTQSRHKNSDASENMRSFLDFDGDEDDGSVQEDASSISDPDSPKTPQLGGGLTPPPGHHRPTRSPTDPLHQSSGARKILVPHKPMSSDSSANNAMSSREMTLRMTLTRPDLRANEELIYGWQPQAAYVNKSNPARSEPVVPVGHTRAACWSDGQPSKAEIENVLTGLDHWNTDGTPGDKGVMKRIWNKVRRA</sequence>
<feature type="region of interest" description="Disordered" evidence="1">
    <location>
        <begin position="202"/>
        <end position="221"/>
    </location>
</feature>
<evidence type="ECO:0000256" key="1">
    <source>
        <dbReference type="SAM" id="MobiDB-lite"/>
    </source>
</evidence>
<dbReference type="OrthoDB" id="5380370at2759"/>
<evidence type="ECO:0008006" key="4">
    <source>
        <dbReference type="Google" id="ProtNLM"/>
    </source>
</evidence>
<keyword evidence="3" id="KW-1185">Reference proteome</keyword>
<feature type="compositionally biased region" description="Basic residues" evidence="1">
    <location>
        <begin position="209"/>
        <end position="220"/>
    </location>
</feature>
<gene>
    <name evidence="2" type="ORF">N0V93_003366</name>
</gene>
<protein>
    <recommendedName>
        <fullName evidence="4">Mucin</fullName>
    </recommendedName>
</protein>
<feature type="region of interest" description="Disordered" evidence="1">
    <location>
        <begin position="315"/>
        <end position="401"/>
    </location>
</feature>
<feature type="compositionally biased region" description="Polar residues" evidence="1">
    <location>
        <begin position="254"/>
        <end position="268"/>
    </location>
</feature>
<feature type="compositionally biased region" description="Polar residues" evidence="1">
    <location>
        <begin position="323"/>
        <end position="332"/>
    </location>
</feature>
<evidence type="ECO:0000313" key="3">
    <source>
        <dbReference type="Proteomes" id="UP001140453"/>
    </source>
</evidence>
<feature type="region of interest" description="Disordered" evidence="1">
    <location>
        <begin position="226"/>
        <end position="287"/>
    </location>
</feature>
<dbReference type="AlphaFoldDB" id="A0A9W8YY65"/>
<evidence type="ECO:0000313" key="2">
    <source>
        <dbReference type="EMBL" id="KAJ4394149.1"/>
    </source>
</evidence>
<feature type="compositionally biased region" description="Acidic residues" evidence="1">
    <location>
        <begin position="350"/>
        <end position="359"/>
    </location>
</feature>
<reference evidence="2" key="1">
    <citation type="submission" date="2022-10" db="EMBL/GenBank/DDBJ databases">
        <title>Tapping the CABI collections for fungal endophytes: first genome assemblies for Collariella, Neodidymelliopsis, Ascochyta clinopodiicola, Didymella pomorum, Didymosphaeria variabile, Neocosmospora piperis and Neocucurbitaria cava.</title>
        <authorList>
            <person name="Hill R."/>
        </authorList>
    </citation>
    <scope>NUCLEOTIDE SEQUENCE</scope>
    <source>
        <strain evidence="2">IMI 355082</strain>
    </source>
</reference>
<dbReference type="EMBL" id="JAPEVB010000002">
    <property type="protein sequence ID" value="KAJ4394149.1"/>
    <property type="molecule type" value="Genomic_DNA"/>
</dbReference>
<comment type="caution">
    <text evidence="2">The sequence shown here is derived from an EMBL/GenBank/DDBJ whole genome shotgun (WGS) entry which is preliminary data.</text>
</comment>